<dbReference type="EMBL" id="NJBN01000015">
    <property type="protein sequence ID" value="TKJ36830.1"/>
    <property type="molecule type" value="Genomic_DNA"/>
</dbReference>
<dbReference type="Proteomes" id="UP000319619">
    <property type="component" value="Unassembled WGS sequence"/>
</dbReference>
<gene>
    <name evidence="1" type="ORF">CEE37_14690</name>
</gene>
<comment type="caution">
    <text evidence="1">The sequence shown here is derived from an EMBL/GenBank/DDBJ whole genome shotgun (WGS) entry which is preliminary data.</text>
</comment>
<accession>A0A532UPH1</accession>
<evidence type="ECO:0000313" key="1">
    <source>
        <dbReference type="EMBL" id="TKJ36830.1"/>
    </source>
</evidence>
<evidence type="ECO:0000313" key="2">
    <source>
        <dbReference type="Proteomes" id="UP000319619"/>
    </source>
</evidence>
<sequence>MKRRNNVLVTILGVFTFLGFLCLKADVAEAQDWSRIALPGGGVVEDMQILAAGSDVVWAAAMGSGLFRSEWQSGTSSYSAGWDEYLPGTGCLGMDAVYFTPTGGSATEYVMVSTGGSGVKYDASTTGTFTQSEWGYPSGYPTTHDWKNTKIHDVAFYCNTSGSYPAPEEEYFILMIDVEDWMGSSWNSGIYRWDTSLQPDAFARVDDDYSSDPGSQFTKFFRDMGTPNVLFVMGDNPDCQGSHEYPTTFYRISGGYSSLDFEELDIARMAGESGDYTIDALGFSQWKSGSTIHSYVLVKWWDNSENEAKRSIFLSMDLSSASPTFKEVEDKEYDQYQYNKRTKALYLDHFAQLTP</sequence>
<name>A0A532UPH1_UNCL8</name>
<proteinExistence type="predicted"/>
<protein>
    <submittedName>
        <fullName evidence="1">Uncharacterized protein</fullName>
    </submittedName>
</protein>
<organism evidence="1 2">
    <name type="scientific">candidate division LCP-89 bacterium B3_LCP</name>
    <dbReference type="NCBI Taxonomy" id="2012998"/>
    <lineage>
        <taxon>Bacteria</taxon>
        <taxon>Pseudomonadati</taxon>
        <taxon>Bacteria division LCP-89</taxon>
    </lineage>
</organism>
<dbReference type="AlphaFoldDB" id="A0A532UPH1"/>
<reference evidence="1 2" key="1">
    <citation type="submission" date="2017-06" db="EMBL/GenBank/DDBJ databases">
        <title>Novel microbial phyla capable of carbon fixation and sulfur reduction in deep-sea sediments.</title>
        <authorList>
            <person name="Huang J."/>
            <person name="Baker B."/>
            <person name="Wang Y."/>
        </authorList>
    </citation>
    <scope>NUCLEOTIDE SEQUENCE [LARGE SCALE GENOMIC DNA]</scope>
    <source>
        <strain evidence="1">B3_LCP</strain>
    </source>
</reference>